<sequence>MSSIQPLDDAQRADIEERFRLFKLEEEEFREADEERRRSVKATFSELIDELRQERQEEMERREYEDLPALIPGGHGETGGGWFEQFHNALDMMDEARAEGNEHVRFEDAWNAIQGALAEDATVEEDHHATPPPPAPYELSDGIYWAIDDHYIGAQEVDRPASSSGSEAEDSESDSDEYPEEDPEDEDYYDQYESAAFLTEEMMRHHVLDEEYGGTSQWEYDNDNFIPLESWEVDEATGALLATIALSGRQDYAVGNADNTDGDPSADVW</sequence>
<organism evidence="2 3">
    <name type="scientific">Tothia fuscella</name>
    <dbReference type="NCBI Taxonomy" id="1048955"/>
    <lineage>
        <taxon>Eukaryota</taxon>
        <taxon>Fungi</taxon>
        <taxon>Dikarya</taxon>
        <taxon>Ascomycota</taxon>
        <taxon>Pezizomycotina</taxon>
        <taxon>Dothideomycetes</taxon>
        <taxon>Pleosporomycetidae</taxon>
        <taxon>Venturiales</taxon>
        <taxon>Cylindrosympodiaceae</taxon>
        <taxon>Tothia</taxon>
    </lineage>
</organism>
<keyword evidence="3" id="KW-1185">Reference proteome</keyword>
<evidence type="ECO:0000313" key="3">
    <source>
        <dbReference type="Proteomes" id="UP000800235"/>
    </source>
</evidence>
<reference evidence="2" key="1">
    <citation type="journal article" date="2020" name="Stud. Mycol.">
        <title>101 Dothideomycetes genomes: a test case for predicting lifestyles and emergence of pathogens.</title>
        <authorList>
            <person name="Haridas S."/>
            <person name="Albert R."/>
            <person name="Binder M."/>
            <person name="Bloem J."/>
            <person name="Labutti K."/>
            <person name="Salamov A."/>
            <person name="Andreopoulos B."/>
            <person name="Baker S."/>
            <person name="Barry K."/>
            <person name="Bills G."/>
            <person name="Bluhm B."/>
            <person name="Cannon C."/>
            <person name="Castanera R."/>
            <person name="Culley D."/>
            <person name="Daum C."/>
            <person name="Ezra D."/>
            <person name="Gonzalez J."/>
            <person name="Henrissat B."/>
            <person name="Kuo A."/>
            <person name="Liang C."/>
            <person name="Lipzen A."/>
            <person name="Lutzoni F."/>
            <person name="Magnuson J."/>
            <person name="Mondo S."/>
            <person name="Nolan M."/>
            <person name="Ohm R."/>
            <person name="Pangilinan J."/>
            <person name="Park H.-J."/>
            <person name="Ramirez L."/>
            <person name="Alfaro M."/>
            <person name="Sun H."/>
            <person name="Tritt A."/>
            <person name="Yoshinaga Y."/>
            <person name="Zwiers L.-H."/>
            <person name="Turgeon B."/>
            <person name="Goodwin S."/>
            <person name="Spatafora J."/>
            <person name="Crous P."/>
            <person name="Grigoriev I."/>
        </authorList>
    </citation>
    <scope>NUCLEOTIDE SEQUENCE</scope>
    <source>
        <strain evidence="2">CBS 130266</strain>
    </source>
</reference>
<evidence type="ECO:0000256" key="1">
    <source>
        <dbReference type="SAM" id="MobiDB-lite"/>
    </source>
</evidence>
<gene>
    <name evidence="2" type="ORF">EJ08DRAFT_661092</name>
</gene>
<protein>
    <submittedName>
        <fullName evidence="2">Uncharacterized protein</fullName>
    </submittedName>
</protein>
<feature type="region of interest" description="Disordered" evidence="1">
    <location>
        <begin position="157"/>
        <end position="188"/>
    </location>
</feature>
<proteinExistence type="predicted"/>
<accession>A0A9P4NQC1</accession>
<dbReference type="AlphaFoldDB" id="A0A9P4NQC1"/>
<evidence type="ECO:0000313" key="2">
    <source>
        <dbReference type="EMBL" id="KAF2430120.1"/>
    </source>
</evidence>
<feature type="compositionally biased region" description="Acidic residues" evidence="1">
    <location>
        <begin position="167"/>
        <end position="188"/>
    </location>
</feature>
<dbReference type="Proteomes" id="UP000800235">
    <property type="component" value="Unassembled WGS sequence"/>
</dbReference>
<comment type="caution">
    <text evidence="2">The sequence shown here is derived from an EMBL/GenBank/DDBJ whole genome shotgun (WGS) entry which is preliminary data.</text>
</comment>
<name>A0A9P4NQC1_9PEZI</name>
<dbReference type="EMBL" id="MU007041">
    <property type="protein sequence ID" value="KAF2430120.1"/>
    <property type="molecule type" value="Genomic_DNA"/>
</dbReference>